<dbReference type="Gene3D" id="1.20.1260.10">
    <property type="match status" value="1"/>
</dbReference>
<dbReference type="AlphaFoldDB" id="X1LYJ2"/>
<organism evidence="2">
    <name type="scientific">marine sediment metagenome</name>
    <dbReference type="NCBI Taxonomy" id="412755"/>
    <lineage>
        <taxon>unclassified sequences</taxon>
        <taxon>metagenomes</taxon>
        <taxon>ecological metagenomes</taxon>
    </lineage>
</organism>
<protein>
    <recommendedName>
        <fullName evidence="3">Ubiquinone biosynthesis protein COQ7</fullName>
    </recommendedName>
</protein>
<dbReference type="InterPro" id="IPR012347">
    <property type="entry name" value="Ferritin-like"/>
</dbReference>
<evidence type="ECO:0000313" key="2">
    <source>
        <dbReference type="EMBL" id="GAI07460.1"/>
    </source>
</evidence>
<accession>X1LYJ2</accession>
<name>X1LYJ2_9ZZZZ</name>
<evidence type="ECO:0008006" key="3">
    <source>
        <dbReference type="Google" id="ProtNLM"/>
    </source>
</evidence>
<keyword evidence="1" id="KW-0812">Transmembrane</keyword>
<sequence>MEYDSSIIRPQLHNEDICKRGQGMSLSRLGSIKKSLRTVHTLELMAVTIYRFQLTSEPNELNRQLIAAMANEMTHYQDFQVKLYEYGFKPNPFRWAYWIVGFTFGFFSRLAGRKQILKTGIWVEAKAIKHYAELLESIEWDDDTRRVIEKDLADEQAHINRWKTFLEREKR</sequence>
<comment type="caution">
    <text evidence="2">The sequence shown here is derived from an EMBL/GenBank/DDBJ whole genome shotgun (WGS) entry which is preliminary data.</text>
</comment>
<dbReference type="InterPro" id="IPR009078">
    <property type="entry name" value="Ferritin-like_SF"/>
</dbReference>
<dbReference type="Pfam" id="PF03232">
    <property type="entry name" value="COQ7"/>
    <property type="match status" value="1"/>
</dbReference>
<evidence type="ECO:0000256" key="1">
    <source>
        <dbReference type="SAM" id="Phobius"/>
    </source>
</evidence>
<keyword evidence="1" id="KW-0472">Membrane</keyword>
<proteinExistence type="predicted"/>
<dbReference type="SUPFAM" id="SSF47240">
    <property type="entry name" value="Ferritin-like"/>
    <property type="match status" value="1"/>
</dbReference>
<dbReference type="EMBL" id="BARV01007400">
    <property type="protein sequence ID" value="GAI07460.1"/>
    <property type="molecule type" value="Genomic_DNA"/>
</dbReference>
<keyword evidence="1" id="KW-1133">Transmembrane helix</keyword>
<gene>
    <name evidence="2" type="ORF">S06H3_15076</name>
</gene>
<feature type="transmembrane region" description="Helical" evidence="1">
    <location>
        <begin position="95"/>
        <end position="112"/>
    </location>
</feature>
<reference evidence="2" key="1">
    <citation type="journal article" date="2014" name="Front. Microbiol.">
        <title>High frequency of phylogenetically diverse reductive dehalogenase-homologous genes in deep subseafloor sedimentary metagenomes.</title>
        <authorList>
            <person name="Kawai M."/>
            <person name="Futagami T."/>
            <person name="Toyoda A."/>
            <person name="Takaki Y."/>
            <person name="Nishi S."/>
            <person name="Hori S."/>
            <person name="Arai W."/>
            <person name="Tsubouchi T."/>
            <person name="Morono Y."/>
            <person name="Uchiyama I."/>
            <person name="Ito T."/>
            <person name="Fujiyama A."/>
            <person name="Inagaki F."/>
            <person name="Takami H."/>
        </authorList>
    </citation>
    <scope>NUCLEOTIDE SEQUENCE</scope>
    <source>
        <strain evidence="2">Expedition CK06-06</strain>
    </source>
</reference>